<dbReference type="PANTHER" id="PTHR11655:SF14">
    <property type="entry name" value="LARGE RIBOSOMAL SUBUNIT PROTEIN UL6M"/>
    <property type="match status" value="1"/>
</dbReference>
<evidence type="ECO:0000256" key="6">
    <source>
        <dbReference type="HAMAP-Rule" id="MF_01365"/>
    </source>
</evidence>
<dbReference type="InterPro" id="IPR019906">
    <property type="entry name" value="Ribosomal_uL6_bac-type"/>
</dbReference>
<proteinExistence type="inferred from homology"/>
<comment type="caution">
    <text evidence="10">The sequence shown here is derived from an EMBL/GenBank/DDBJ whole genome shotgun (WGS) entry which is preliminary data.</text>
</comment>
<evidence type="ECO:0000256" key="8">
    <source>
        <dbReference type="RuleBase" id="RU003870"/>
    </source>
</evidence>
<feature type="domain" description="Large ribosomal subunit protein uL6 alpha-beta" evidence="9">
    <location>
        <begin position="92"/>
        <end position="165"/>
    </location>
</feature>
<gene>
    <name evidence="6" type="primary">rplF</name>
    <name evidence="10" type="ORF">A2175_00665</name>
</gene>
<comment type="function">
    <text evidence="6 8">This protein binds to the 23S rRNA, and is important in its secondary structure. It is located near the subunit interface in the base of the L7/L12 stalk, and near the tRNA binding site of the peptidyltransferase center.</text>
</comment>
<evidence type="ECO:0000256" key="2">
    <source>
        <dbReference type="ARBA" id="ARBA00022730"/>
    </source>
</evidence>
<dbReference type="PIRSF" id="PIRSF002162">
    <property type="entry name" value="Ribosomal_L6"/>
    <property type="match status" value="1"/>
</dbReference>
<evidence type="ECO:0000313" key="11">
    <source>
        <dbReference type="Proteomes" id="UP000176755"/>
    </source>
</evidence>
<sequence length="186" mass="20149">MSRIGKKPIPIPTGVEVKIDGNKIQVLGPKGELSREIRPEIKIEIKEGIISLSLRGEETKENKSLWGLSAAIINNMIKGVTVGFEKKLEIQGVGYKSEVQGDTLVLNVGFSHQVKMKISPQVKIAVEKNTLITVSGTDKELVGQIAANIRKVKPPEPYKGKGIRYLGEVVRKKVGKKVVGTTTGAA</sequence>
<dbReference type="GO" id="GO:0002181">
    <property type="term" value="P:cytoplasmic translation"/>
    <property type="evidence" value="ECO:0007669"/>
    <property type="project" value="TreeGrafter"/>
</dbReference>
<evidence type="ECO:0000313" key="10">
    <source>
        <dbReference type="EMBL" id="OGZ18782.1"/>
    </source>
</evidence>
<dbReference type="InterPro" id="IPR002358">
    <property type="entry name" value="Ribosomal_uL6_CS"/>
</dbReference>
<dbReference type="GO" id="GO:0019843">
    <property type="term" value="F:rRNA binding"/>
    <property type="evidence" value="ECO:0007669"/>
    <property type="project" value="UniProtKB-UniRule"/>
</dbReference>
<feature type="domain" description="Large ribosomal subunit protein uL6 alpha-beta" evidence="9">
    <location>
        <begin position="11"/>
        <end position="83"/>
    </location>
</feature>
<comment type="subunit">
    <text evidence="6">Part of the 50S ribosomal subunit.</text>
</comment>
<keyword evidence="5 6" id="KW-0687">Ribonucleoprotein</keyword>
<evidence type="ECO:0000256" key="1">
    <source>
        <dbReference type="ARBA" id="ARBA00009356"/>
    </source>
</evidence>
<dbReference type="SUPFAM" id="SSF56053">
    <property type="entry name" value="Ribosomal protein L6"/>
    <property type="match status" value="2"/>
</dbReference>
<dbReference type="PANTHER" id="PTHR11655">
    <property type="entry name" value="60S/50S RIBOSOMAL PROTEIN L6/L9"/>
    <property type="match status" value="1"/>
</dbReference>
<dbReference type="PROSITE" id="PS00525">
    <property type="entry name" value="RIBOSOMAL_L6_1"/>
    <property type="match status" value="1"/>
</dbReference>
<dbReference type="Gene3D" id="3.90.930.12">
    <property type="entry name" value="Ribosomal protein L6, alpha-beta domain"/>
    <property type="match status" value="2"/>
</dbReference>
<keyword evidence="2 6" id="KW-0699">rRNA-binding</keyword>
<evidence type="ECO:0000256" key="3">
    <source>
        <dbReference type="ARBA" id="ARBA00022884"/>
    </source>
</evidence>
<dbReference type="FunFam" id="3.90.930.12:FF:000002">
    <property type="entry name" value="50S ribosomal protein L6"/>
    <property type="match status" value="1"/>
</dbReference>
<dbReference type="GO" id="GO:0022625">
    <property type="term" value="C:cytosolic large ribosomal subunit"/>
    <property type="evidence" value="ECO:0007669"/>
    <property type="project" value="UniProtKB-UniRule"/>
</dbReference>
<evidence type="ECO:0000256" key="7">
    <source>
        <dbReference type="RuleBase" id="RU003869"/>
    </source>
</evidence>
<dbReference type="STRING" id="1801663.A2175_00665"/>
<dbReference type="Proteomes" id="UP000176755">
    <property type="component" value="Unassembled WGS sequence"/>
</dbReference>
<dbReference type="GO" id="GO:0003735">
    <property type="term" value="F:structural constituent of ribosome"/>
    <property type="evidence" value="ECO:0007669"/>
    <property type="project" value="UniProtKB-UniRule"/>
</dbReference>
<dbReference type="AlphaFoldDB" id="A0A1G2DZG9"/>
<dbReference type="FunFam" id="3.90.930.12:FF:000001">
    <property type="entry name" value="50S ribosomal protein L6"/>
    <property type="match status" value="1"/>
</dbReference>
<dbReference type="InterPro" id="IPR000702">
    <property type="entry name" value="Ribosomal_uL6-like"/>
</dbReference>
<dbReference type="NCBIfam" id="TIGR03654">
    <property type="entry name" value="L6_bact"/>
    <property type="match status" value="1"/>
</dbReference>
<dbReference type="HAMAP" id="MF_01365_B">
    <property type="entry name" value="Ribosomal_uL6_B"/>
    <property type="match status" value="1"/>
</dbReference>
<dbReference type="InterPro" id="IPR020040">
    <property type="entry name" value="Ribosomal_uL6_a/b-dom"/>
</dbReference>
<accession>A0A1G2DZG9</accession>
<dbReference type="Pfam" id="PF00347">
    <property type="entry name" value="Ribosomal_L6"/>
    <property type="match status" value="2"/>
</dbReference>
<protein>
    <recommendedName>
        <fullName evidence="6">Large ribosomal subunit protein uL6</fullName>
    </recommendedName>
</protein>
<evidence type="ECO:0000259" key="9">
    <source>
        <dbReference type="Pfam" id="PF00347"/>
    </source>
</evidence>
<keyword evidence="4 6" id="KW-0689">Ribosomal protein</keyword>
<dbReference type="PRINTS" id="PR00059">
    <property type="entry name" value="RIBOSOMALL6"/>
</dbReference>
<dbReference type="InterPro" id="IPR036789">
    <property type="entry name" value="Ribosomal_uL6-like_a/b-dom_sf"/>
</dbReference>
<evidence type="ECO:0000256" key="5">
    <source>
        <dbReference type="ARBA" id="ARBA00023274"/>
    </source>
</evidence>
<organism evidence="10 11">
    <name type="scientific">Candidatus Nealsonbacteria bacterium RBG_13_42_11</name>
    <dbReference type="NCBI Taxonomy" id="1801663"/>
    <lineage>
        <taxon>Bacteria</taxon>
        <taxon>Candidatus Nealsoniibacteriota</taxon>
    </lineage>
</organism>
<name>A0A1G2DZG9_9BACT</name>
<comment type="similarity">
    <text evidence="1 6 7">Belongs to the universal ribosomal protein uL6 family.</text>
</comment>
<reference evidence="10 11" key="1">
    <citation type="journal article" date="2016" name="Nat. Commun.">
        <title>Thousands of microbial genomes shed light on interconnected biogeochemical processes in an aquifer system.</title>
        <authorList>
            <person name="Anantharaman K."/>
            <person name="Brown C.T."/>
            <person name="Hug L.A."/>
            <person name="Sharon I."/>
            <person name="Castelle C.J."/>
            <person name="Probst A.J."/>
            <person name="Thomas B.C."/>
            <person name="Singh A."/>
            <person name="Wilkins M.J."/>
            <person name="Karaoz U."/>
            <person name="Brodie E.L."/>
            <person name="Williams K.H."/>
            <person name="Hubbard S.S."/>
            <person name="Banfield J.F."/>
        </authorList>
    </citation>
    <scope>NUCLEOTIDE SEQUENCE [LARGE SCALE GENOMIC DNA]</scope>
</reference>
<keyword evidence="3 6" id="KW-0694">RNA-binding</keyword>
<evidence type="ECO:0000256" key="4">
    <source>
        <dbReference type="ARBA" id="ARBA00022980"/>
    </source>
</evidence>
<dbReference type="EMBL" id="MHLY01000007">
    <property type="protein sequence ID" value="OGZ18782.1"/>
    <property type="molecule type" value="Genomic_DNA"/>
</dbReference>